<dbReference type="InterPro" id="IPR021373">
    <property type="entry name" value="DUF2993"/>
</dbReference>
<reference evidence="2 3" key="1">
    <citation type="submission" date="2024-10" db="EMBL/GenBank/DDBJ databases">
        <title>The Natural Products Discovery Center: Release of the First 8490 Sequenced Strains for Exploring Actinobacteria Biosynthetic Diversity.</title>
        <authorList>
            <person name="Kalkreuter E."/>
            <person name="Kautsar S.A."/>
            <person name="Yang D."/>
            <person name="Bader C.D."/>
            <person name="Teijaro C.N."/>
            <person name="Fluegel L."/>
            <person name="Davis C.M."/>
            <person name="Simpson J.R."/>
            <person name="Lauterbach L."/>
            <person name="Steele A.D."/>
            <person name="Gui C."/>
            <person name="Meng S."/>
            <person name="Li G."/>
            <person name="Viehrig K."/>
            <person name="Ye F."/>
            <person name="Su P."/>
            <person name="Kiefer A.F."/>
            <person name="Nichols A."/>
            <person name="Cepeda A.J."/>
            <person name="Yan W."/>
            <person name="Fan B."/>
            <person name="Jiang Y."/>
            <person name="Adhikari A."/>
            <person name="Zheng C.-J."/>
            <person name="Schuster L."/>
            <person name="Cowan T.M."/>
            <person name="Smanski M.J."/>
            <person name="Chevrette M.G."/>
            <person name="De Carvalho L.P.S."/>
            <person name="Shen B."/>
        </authorList>
    </citation>
    <scope>NUCLEOTIDE SEQUENCE [LARGE SCALE GENOMIC DNA]</scope>
    <source>
        <strain evidence="2 3">NPDC002593</strain>
    </source>
</reference>
<keyword evidence="1" id="KW-0472">Membrane</keyword>
<evidence type="ECO:0000256" key="1">
    <source>
        <dbReference type="SAM" id="Phobius"/>
    </source>
</evidence>
<dbReference type="Proteomes" id="UP001601992">
    <property type="component" value="Unassembled WGS sequence"/>
</dbReference>
<proteinExistence type="predicted"/>
<dbReference type="EMBL" id="JBIAQY010000011">
    <property type="protein sequence ID" value="MFF3571743.1"/>
    <property type="molecule type" value="Genomic_DNA"/>
</dbReference>
<dbReference type="Pfam" id="PF11209">
    <property type="entry name" value="LmeA"/>
    <property type="match status" value="1"/>
</dbReference>
<keyword evidence="3" id="KW-1185">Reference proteome</keyword>
<comment type="caution">
    <text evidence="2">The sequence shown here is derived from an EMBL/GenBank/DDBJ whole genome shotgun (WGS) entry which is preliminary data.</text>
</comment>
<name>A0ABW6S625_9NOCA</name>
<organism evidence="2 3">
    <name type="scientific">Nocardia jiangxiensis</name>
    <dbReference type="NCBI Taxonomy" id="282685"/>
    <lineage>
        <taxon>Bacteria</taxon>
        <taxon>Bacillati</taxon>
        <taxon>Actinomycetota</taxon>
        <taxon>Actinomycetes</taxon>
        <taxon>Mycobacteriales</taxon>
        <taxon>Nocardiaceae</taxon>
        <taxon>Nocardia</taxon>
    </lineage>
</organism>
<keyword evidence="1" id="KW-1133">Transmembrane helix</keyword>
<gene>
    <name evidence="2" type="ORF">ACFYXQ_28590</name>
</gene>
<dbReference type="RefSeq" id="WP_051193731.1">
    <property type="nucleotide sequence ID" value="NZ_JBIAQY010000011.1"/>
</dbReference>
<sequence>MSLPDPATAAPRRGRNVRRIVLIVGIVIVLAVVGTAVGFETYARKHFSQCIATQLEKSLGSKVSVSFGAKPLLLTYLDHKVGSVTVNSDDAQFGPAVGMKVRATLNNIAMNGNDATVASSSAEANWSDDGIAQTLQGLVSGVTSNPSSGTLDVKVLGGLADLELTPRIVNDKIQVDTNKATLLGVIGIPNDLVDNIVQSMTKSLQSYPLDMHPSQLTVTDSGIDVKLAGGPSTMQADPNTQVSC</sequence>
<evidence type="ECO:0000313" key="3">
    <source>
        <dbReference type="Proteomes" id="UP001601992"/>
    </source>
</evidence>
<protein>
    <submittedName>
        <fullName evidence="2">DUF2993 domain-containing protein</fullName>
    </submittedName>
</protein>
<accession>A0ABW6S625</accession>
<evidence type="ECO:0000313" key="2">
    <source>
        <dbReference type="EMBL" id="MFF3571743.1"/>
    </source>
</evidence>
<keyword evidence="1" id="KW-0812">Transmembrane</keyword>
<feature type="transmembrane region" description="Helical" evidence="1">
    <location>
        <begin position="20"/>
        <end position="39"/>
    </location>
</feature>